<dbReference type="Proteomes" id="UP000423065">
    <property type="component" value="Segment"/>
</dbReference>
<keyword evidence="3" id="KW-1185">Reference proteome</keyword>
<proteinExistence type="predicted"/>
<dbReference type="KEGG" id="vg:64766857"/>
<keyword evidence="1" id="KW-0812">Transmembrane</keyword>
<keyword evidence="1" id="KW-0472">Membrane</keyword>
<dbReference type="EMBL" id="MN586040">
    <property type="protein sequence ID" value="QGJ95010.1"/>
    <property type="molecule type" value="Genomic_DNA"/>
</dbReference>
<reference evidence="2 3" key="1">
    <citation type="submission" date="2019-10" db="EMBL/GenBank/DDBJ databases">
        <authorList>
            <person name="Garlena R.A."/>
            <person name="Russell D.A."/>
            <person name="Pope W.H."/>
            <person name="Jacobs-Sera D."/>
            <person name="Hatfull G.F."/>
        </authorList>
    </citation>
    <scope>NUCLEOTIDE SEQUENCE [LARGE SCALE GENOMIC DNA]</scope>
</reference>
<dbReference type="RefSeq" id="YP_010059625.1">
    <property type="nucleotide sequence ID" value="NC_054726.1"/>
</dbReference>
<evidence type="ECO:0000313" key="2">
    <source>
        <dbReference type="EMBL" id="QGJ95010.1"/>
    </source>
</evidence>
<name>A0A649VR66_9CAUD</name>
<feature type="transmembrane region" description="Helical" evidence="1">
    <location>
        <begin position="39"/>
        <end position="63"/>
    </location>
</feature>
<organism evidence="2 3">
    <name type="scientific">Gordonia phage Stormageddon</name>
    <dbReference type="NCBI Taxonomy" id="2656541"/>
    <lineage>
        <taxon>Viruses</taxon>
        <taxon>Duplodnaviria</taxon>
        <taxon>Heunggongvirae</taxon>
        <taxon>Uroviricota</taxon>
        <taxon>Caudoviricetes</taxon>
        <taxon>Stormageddonvirus</taxon>
        <taxon>Stormageddonvirus Stormageddon</taxon>
    </lineage>
</organism>
<evidence type="ECO:0000313" key="3">
    <source>
        <dbReference type="Proteomes" id="UP000423065"/>
    </source>
</evidence>
<accession>A0A649VR66</accession>
<keyword evidence="1" id="KW-1133">Transmembrane helix</keyword>
<evidence type="ECO:0008006" key="4">
    <source>
        <dbReference type="Google" id="ProtNLM"/>
    </source>
</evidence>
<evidence type="ECO:0000256" key="1">
    <source>
        <dbReference type="SAM" id="Phobius"/>
    </source>
</evidence>
<protein>
    <recommendedName>
        <fullName evidence="4">Nicotinate ribosyltransferase</fullName>
    </recommendedName>
</protein>
<gene>
    <name evidence="2" type="primary">150</name>
    <name evidence="2" type="ORF">SEA_STORMAGEDDON_150</name>
</gene>
<sequence length="107" mass="12124">MISPWWSIALTVLGAFGLFLVFRHPNHWLGPAWSIALQAVWLTYGIATWQYGFIVSAFMYAGANAYGLRKRAKANAAAALVLARDTQRRERGWYVDDDGFTWQRVAT</sequence>
<dbReference type="GeneID" id="64766857"/>